<dbReference type="Proteomes" id="UP000324091">
    <property type="component" value="Unassembled WGS sequence"/>
</dbReference>
<evidence type="ECO:0000313" key="2">
    <source>
        <dbReference type="Proteomes" id="UP000324091"/>
    </source>
</evidence>
<gene>
    <name evidence="1" type="ORF">D4764_0262140</name>
</gene>
<evidence type="ECO:0000313" key="1">
    <source>
        <dbReference type="EMBL" id="TWW53778.1"/>
    </source>
</evidence>
<dbReference type="EMBL" id="RHFK02000557">
    <property type="protein sequence ID" value="TWW53778.1"/>
    <property type="molecule type" value="Genomic_DNA"/>
</dbReference>
<proteinExistence type="predicted"/>
<dbReference type="AlphaFoldDB" id="A0A5C6MGT8"/>
<sequence>MRFQKTAIKTPFSSLLQPCR</sequence>
<keyword evidence="2" id="KW-1185">Reference proteome</keyword>
<comment type="caution">
    <text evidence="1">The sequence shown here is derived from an EMBL/GenBank/DDBJ whole genome shotgun (WGS) entry which is preliminary data.</text>
</comment>
<accession>A0A5C6MGT8</accession>
<protein>
    <submittedName>
        <fullName evidence="1">Uncharacterized protein</fullName>
    </submittedName>
</protein>
<name>A0A5C6MGT8_9TELE</name>
<organism evidence="1 2">
    <name type="scientific">Takifugu flavidus</name>
    <name type="common">sansaifugu</name>
    <dbReference type="NCBI Taxonomy" id="433684"/>
    <lineage>
        <taxon>Eukaryota</taxon>
        <taxon>Metazoa</taxon>
        <taxon>Chordata</taxon>
        <taxon>Craniata</taxon>
        <taxon>Vertebrata</taxon>
        <taxon>Euteleostomi</taxon>
        <taxon>Actinopterygii</taxon>
        <taxon>Neopterygii</taxon>
        <taxon>Teleostei</taxon>
        <taxon>Neoteleostei</taxon>
        <taxon>Acanthomorphata</taxon>
        <taxon>Eupercaria</taxon>
        <taxon>Tetraodontiformes</taxon>
        <taxon>Tetradontoidea</taxon>
        <taxon>Tetraodontidae</taxon>
        <taxon>Takifugu</taxon>
    </lineage>
</organism>
<reference evidence="1 2" key="1">
    <citation type="submission" date="2019-04" db="EMBL/GenBank/DDBJ databases">
        <title>Chromosome genome assembly for Takifugu flavidus.</title>
        <authorList>
            <person name="Xiao S."/>
        </authorList>
    </citation>
    <scope>NUCLEOTIDE SEQUENCE [LARGE SCALE GENOMIC DNA]</scope>
    <source>
        <strain evidence="1">HTHZ2018</strain>
        <tissue evidence="1">Muscle</tissue>
    </source>
</reference>